<evidence type="ECO:0000313" key="1">
    <source>
        <dbReference type="EMBL" id="RIE03920.1"/>
    </source>
</evidence>
<dbReference type="EMBL" id="QXJM01000029">
    <property type="protein sequence ID" value="RIE03920.1"/>
    <property type="molecule type" value="Genomic_DNA"/>
</dbReference>
<sequence>MKRRENPSFGADDDSICPSFIRILTPSSARLTKRQRSAYSYAKKNALPPFAESRFIRKLGEHGSRQGLSVFAFAPWTWNPADGTVQGWRFEPSLLKWQREAHPLPALVYDRSWPANESEKRKYRQALRKLNSARRLAHLNGPLPGKAAVQLALAGDERLSPYLPPTRLYEGTDSFLRWLTRNRGAAFLKPAAGSQGRRVVAVRRKADGSVSLRGRLADNRAFSCDCADFHEAAARIGRWIGGREYVMQPLLDLRNAKDEPFDIRALVQKNGKGRWALTGTAIRRGQAETVTANLHGGGTAEPAQAALASMFGGEKAVMLLEEIRECCLHVVCTLEQCYGRFAELGLDFGVDRSGRLWFLEANSKPGRAAMECFGEAVARTAAGRPVSYARHILFRSPGRVIHEFDHL</sequence>
<organism evidence="1 2">
    <name type="scientific">Cohnella faecalis</name>
    <dbReference type="NCBI Taxonomy" id="2315694"/>
    <lineage>
        <taxon>Bacteria</taxon>
        <taxon>Bacillati</taxon>
        <taxon>Bacillota</taxon>
        <taxon>Bacilli</taxon>
        <taxon>Bacillales</taxon>
        <taxon>Paenibacillaceae</taxon>
        <taxon>Cohnella</taxon>
    </lineage>
</organism>
<evidence type="ECO:0000313" key="2">
    <source>
        <dbReference type="Proteomes" id="UP000266340"/>
    </source>
</evidence>
<name>A0A398CNZ3_9BACL</name>
<dbReference type="Proteomes" id="UP000266340">
    <property type="component" value="Unassembled WGS sequence"/>
</dbReference>
<dbReference type="SUPFAM" id="SSF56059">
    <property type="entry name" value="Glutathione synthetase ATP-binding domain-like"/>
    <property type="match status" value="1"/>
</dbReference>
<dbReference type="AlphaFoldDB" id="A0A398CNZ3"/>
<gene>
    <name evidence="1" type="ORF">D3H35_08115</name>
</gene>
<keyword evidence="2" id="KW-1185">Reference proteome</keyword>
<dbReference type="Pfam" id="PF14398">
    <property type="entry name" value="ATPgrasp_YheCD"/>
    <property type="match status" value="1"/>
</dbReference>
<dbReference type="Gene3D" id="3.30.470.20">
    <property type="entry name" value="ATP-grasp fold, B domain"/>
    <property type="match status" value="1"/>
</dbReference>
<dbReference type="InterPro" id="IPR026838">
    <property type="entry name" value="YheC/D"/>
</dbReference>
<reference evidence="1 2" key="1">
    <citation type="submission" date="2018-09" db="EMBL/GenBank/DDBJ databases">
        <title>Cohnella cavernae sp. nov., isolated from a karst cave.</title>
        <authorList>
            <person name="Zhu H."/>
        </authorList>
    </citation>
    <scope>NUCLEOTIDE SEQUENCE [LARGE SCALE GENOMIC DNA]</scope>
    <source>
        <strain evidence="1 2">K2E09-144</strain>
    </source>
</reference>
<proteinExistence type="predicted"/>
<accession>A0A398CNZ3</accession>
<protein>
    <submittedName>
        <fullName evidence="1">YheC/YheD family protein</fullName>
    </submittedName>
</protein>
<comment type="caution">
    <text evidence="1">The sequence shown here is derived from an EMBL/GenBank/DDBJ whole genome shotgun (WGS) entry which is preliminary data.</text>
</comment>